<organism evidence="1 2">
    <name type="scientific">Mucilaginibacter ximonensis</name>
    <dbReference type="NCBI Taxonomy" id="538021"/>
    <lineage>
        <taxon>Bacteria</taxon>
        <taxon>Pseudomonadati</taxon>
        <taxon>Bacteroidota</taxon>
        <taxon>Sphingobacteriia</taxon>
        <taxon>Sphingobacteriales</taxon>
        <taxon>Sphingobacteriaceae</taxon>
        <taxon>Mucilaginibacter</taxon>
    </lineage>
</organism>
<evidence type="ECO:0000313" key="1">
    <source>
        <dbReference type="EMBL" id="MFD2870860.1"/>
    </source>
</evidence>
<dbReference type="RefSeq" id="WP_377180968.1">
    <property type="nucleotide sequence ID" value="NZ_JBHUPD010000001.1"/>
</dbReference>
<sequence>MKKYIFIVVGILIVGSLFFLSSDAGNLFIHSISETEHIEPGDKLYLKKEFLNSPDVVSTYREVEPISLDSYELIQAGQTFATKEEADERYKKLNFEGNYLIKSFQNIDKSKLKKAGSLYIGTCNKELCYLRCNDALSIPKKFFYKISVNKNIIDNRESLAEMPFNYVWHNDELYVDADVVTKHQ</sequence>
<evidence type="ECO:0000313" key="2">
    <source>
        <dbReference type="Proteomes" id="UP001597557"/>
    </source>
</evidence>
<name>A0ABW5Y739_9SPHI</name>
<dbReference type="EMBL" id="JBHUPD010000001">
    <property type="protein sequence ID" value="MFD2870860.1"/>
    <property type="molecule type" value="Genomic_DNA"/>
</dbReference>
<accession>A0ABW5Y739</accession>
<keyword evidence="2" id="KW-1185">Reference proteome</keyword>
<gene>
    <name evidence="1" type="ORF">ACFS5N_00180</name>
</gene>
<proteinExistence type="predicted"/>
<dbReference type="Proteomes" id="UP001597557">
    <property type="component" value="Unassembled WGS sequence"/>
</dbReference>
<comment type="caution">
    <text evidence="1">The sequence shown here is derived from an EMBL/GenBank/DDBJ whole genome shotgun (WGS) entry which is preliminary data.</text>
</comment>
<reference evidence="2" key="1">
    <citation type="journal article" date="2019" name="Int. J. Syst. Evol. Microbiol.">
        <title>The Global Catalogue of Microorganisms (GCM) 10K type strain sequencing project: providing services to taxonomists for standard genome sequencing and annotation.</title>
        <authorList>
            <consortium name="The Broad Institute Genomics Platform"/>
            <consortium name="The Broad Institute Genome Sequencing Center for Infectious Disease"/>
            <person name="Wu L."/>
            <person name="Ma J."/>
        </authorList>
    </citation>
    <scope>NUCLEOTIDE SEQUENCE [LARGE SCALE GENOMIC DNA]</scope>
    <source>
        <strain evidence="2">KCTC 22437</strain>
    </source>
</reference>
<protein>
    <submittedName>
        <fullName evidence="1">Uncharacterized protein</fullName>
    </submittedName>
</protein>